<sequence>MTTLLFVHGTGVRGGAYDASFAVIRSQVAHHLGDGVDVQPCPWGDHVGATIADNALSVPGYELGRSSAGAGPSAREQELRWQLLYQDPLYELRAYAALAADADELRVARSPHAQPPGRRALAQLASLQPADPALARSGHAAAELVPAAVALLRQGGVFDDALEADSLAAPERSRALVARAFVAAWAQAAETRGLPVLDGALRDRLYEEAVAVLGGPTKGLKDELLGALGGLAARLATPVLRRRRTGVTDASFAATHDILRYQTPHGGAAIRGLIEQRIRACASQGPVWLLAHSLGGIASVELLATQPGLPVAGLITCGSQAPYLYEADALSLLRRGQPLPEGFPRWLNVYDLNDLLSYVGGGLFPGRVTDAEVQSRQPFPHSHSAYWANDQLWQHVRSFMA</sequence>
<accession>A0ABY4SBJ4</accession>
<evidence type="ECO:0000313" key="1">
    <source>
        <dbReference type="EMBL" id="URI10717.1"/>
    </source>
</evidence>
<dbReference type="InterPro" id="IPR029058">
    <property type="entry name" value="AB_hydrolase_fold"/>
</dbReference>
<gene>
    <name evidence="1" type="ORF">MW290_17150</name>
</gene>
<dbReference type="SUPFAM" id="SSF53474">
    <property type="entry name" value="alpha/beta-Hydrolases"/>
    <property type="match status" value="1"/>
</dbReference>
<evidence type="ECO:0008006" key="3">
    <source>
        <dbReference type="Google" id="ProtNLM"/>
    </source>
</evidence>
<proteinExistence type="predicted"/>
<keyword evidence="2" id="KW-1185">Reference proteome</keyword>
<dbReference type="RefSeq" id="WP_250198922.1">
    <property type="nucleotide sequence ID" value="NZ_CP097636.1"/>
</dbReference>
<protein>
    <recommendedName>
        <fullName evidence="3">Alpha/beta hydrolase</fullName>
    </recommendedName>
</protein>
<evidence type="ECO:0000313" key="2">
    <source>
        <dbReference type="Proteomes" id="UP001056201"/>
    </source>
</evidence>
<dbReference type="Gene3D" id="3.40.50.1820">
    <property type="entry name" value="alpha/beta hydrolase"/>
    <property type="match status" value="1"/>
</dbReference>
<name>A0ABY4SBJ4_AQUTE</name>
<dbReference type="Proteomes" id="UP001056201">
    <property type="component" value="Chromosome 2"/>
</dbReference>
<dbReference type="EMBL" id="CP097636">
    <property type="protein sequence ID" value="URI10717.1"/>
    <property type="molecule type" value="Genomic_DNA"/>
</dbReference>
<organism evidence="1 2">
    <name type="scientific">Aquincola tertiaricarbonis</name>
    <dbReference type="NCBI Taxonomy" id="391953"/>
    <lineage>
        <taxon>Bacteria</taxon>
        <taxon>Pseudomonadati</taxon>
        <taxon>Pseudomonadota</taxon>
        <taxon>Betaproteobacteria</taxon>
        <taxon>Burkholderiales</taxon>
        <taxon>Sphaerotilaceae</taxon>
        <taxon>Aquincola</taxon>
    </lineage>
</organism>
<reference evidence="1" key="1">
    <citation type="submission" date="2022-05" db="EMBL/GenBank/DDBJ databases">
        <title>An RpoN-dependent PEP-CTERM gene is involved in floc formation of an Aquincola tertiaricarbonis strain.</title>
        <authorList>
            <person name="Qiu D."/>
            <person name="Xia M."/>
        </authorList>
    </citation>
    <scope>NUCLEOTIDE SEQUENCE</scope>
    <source>
        <strain evidence="1">RN12</strain>
    </source>
</reference>